<reference evidence="3" key="1">
    <citation type="journal article" date="2019" name="Int. J. Syst. Evol. Microbiol.">
        <title>The Global Catalogue of Microorganisms (GCM) 10K type strain sequencing project: providing services to taxonomists for standard genome sequencing and annotation.</title>
        <authorList>
            <consortium name="The Broad Institute Genomics Platform"/>
            <consortium name="The Broad Institute Genome Sequencing Center for Infectious Disease"/>
            <person name="Wu L."/>
            <person name="Ma J."/>
        </authorList>
    </citation>
    <scope>NUCLEOTIDE SEQUENCE [LARGE SCALE GENOMIC DNA]</scope>
    <source>
        <strain evidence="3">CGMCC 1.16306</strain>
    </source>
</reference>
<dbReference type="InterPro" id="IPR016997">
    <property type="entry name" value="UCP032442"/>
</dbReference>
<organism evidence="2 3">
    <name type="scientific">Camelliibacillus cellulosilyticus</name>
    <dbReference type="NCBI Taxonomy" id="2174486"/>
    <lineage>
        <taxon>Bacteria</taxon>
        <taxon>Bacillati</taxon>
        <taxon>Bacillota</taxon>
        <taxon>Bacilli</taxon>
        <taxon>Bacillales</taxon>
        <taxon>Sporolactobacillaceae</taxon>
        <taxon>Camelliibacillus</taxon>
    </lineage>
</organism>
<dbReference type="PANTHER" id="PTHR37806">
    <property type="entry name" value="LMO0724 PROTEIN"/>
    <property type="match status" value="1"/>
</dbReference>
<name>A0ABV9GM51_9BACL</name>
<sequence>MGSCHIDAPFIAQMPELPRGCEVTSLAMMLRHAGISADKMTLAQEIRKIPFEKDGLRGNPYDGFIGDMYSFETDGLGVYDRPIIDLARNYLGDRVVILTGQEWDAVEKQLDRGKPVWVIVNDEFRHLPDSAWQVWRTARGDIKITYREHSVLVTGYDDDFVYFNDPLAEKKGSRVDKKDFVAAWRQFDNQAVSYI</sequence>
<dbReference type="RefSeq" id="WP_376846152.1">
    <property type="nucleotide sequence ID" value="NZ_JBHSFW010000005.1"/>
</dbReference>
<dbReference type="InterPro" id="IPR039563">
    <property type="entry name" value="Peptidase_C39_single_dom"/>
</dbReference>
<dbReference type="PIRSF" id="PIRSF032442">
    <property type="entry name" value="UCP032442"/>
    <property type="match status" value="1"/>
</dbReference>
<dbReference type="EMBL" id="JBHSFW010000005">
    <property type="protein sequence ID" value="MFC4619052.1"/>
    <property type="molecule type" value="Genomic_DNA"/>
</dbReference>
<evidence type="ECO:0000259" key="1">
    <source>
        <dbReference type="Pfam" id="PF13529"/>
    </source>
</evidence>
<gene>
    <name evidence="2" type="ORF">ACFO4N_10040</name>
</gene>
<evidence type="ECO:0000313" key="3">
    <source>
        <dbReference type="Proteomes" id="UP001596022"/>
    </source>
</evidence>
<proteinExistence type="predicted"/>
<evidence type="ECO:0000313" key="2">
    <source>
        <dbReference type="EMBL" id="MFC4619052.1"/>
    </source>
</evidence>
<dbReference type="Pfam" id="PF13529">
    <property type="entry name" value="Peptidase_C39_2"/>
    <property type="match status" value="1"/>
</dbReference>
<keyword evidence="3" id="KW-1185">Reference proteome</keyword>
<dbReference type="PANTHER" id="PTHR37806:SF1">
    <property type="entry name" value="PEPTIDASE C39-LIKE DOMAIN-CONTAINING PROTEIN"/>
    <property type="match status" value="1"/>
</dbReference>
<protein>
    <submittedName>
        <fullName evidence="2">C39 family peptidase</fullName>
    </submittedName>
</protein>
<dbReference type="Proteomes" id="UP001596022">
    <property type="component" value="Unassembled WGS sequence"/>
</dbReference>
<feature type="domain" description="Peptidase C39-like" evidence="1">
    <location>
        <begin position="7"/>
        <end position="166"/>
    </location>
</feature>
<comment type="caution">
    <text evidence="2">The sequence shown here is derived from an EMBL/GenBank/DDBJ whole genome shotgun (WGS) entry which is preliminary data.</text>
</comment>
<dbReference type="Gene3D" id="3.90.70.10">
    <property type="entry name" value="Cysteine proteinases"/>
    <property type="match status" value="1"/>
</dbReference>
<dbReference type="CDD" id="cd02549">
    <property type="entry name" value="Peptidase_C39A"/>
    <property type="match status" value="1"/>
</dbReference>
<dbReference type="InterPro" id="IPR039564">
    <property type="entry name" value="Peptidase_C39-like"/>
</dbReference>
<accession>A0ABV9GM51</accession>